<proteinExistence type="predicted"/>
<name>A0A918CF21_9DEIO</name>
<reference evidence="6" key="1">
    <citation type="journal article" date="2014" name="Int. J. Syst. Evol. Microbiol.">
        <title>Complete genome sequence of Corynebacterium casei LMG S-19264T (=DSM 44701T), isolated from a smear-ripened cheese.</title>
        <authorList>
            <consortium name="US DOE Joint Genome Institute (JGI-PGF)"/>
            <person name="Walter F."/>
            <person name="Albersmeier A."/>
            <person name="Kalinowski J."/>
            <person name="Ruckert C."/>
        </authorList>
    </citation>
    <scope>NUCLEOTIDE SEQUENCE</scope>
    <source>
        <strain evidence="6">JCM 31311</strain>
    </source>
</reference>
<keyword evidence="7" id="KW-1185">Reference proteome</keyword>
<comment type="caution">
    <text evidence="6">The sequence shown here is derived from an EMBL/GenBank/DDBJ whole genome shotgun (WGS) entry which is preliminary data.</text>
</comment>
<dbReference type="EMBL" id="BMQL01000022">
    <property type="protein sequence ID" value="GGR18776.1"/>
    <property type="molecule type" value="Genomic_DNA"/>
</dbReference>
<accession>A0A918CF21</accession>
<dbReference type="PANTHER" id="PTHR31609">
    <property type="entry name" value="YDJC DEACETYLASE FAMILY MEMBER"/>
    <property type="match status" value="1"/>
</dbReference>
<keyword evidence="3" id="KW-0378">Hydrolase</keyword>
<protein>
    <recommendedName>
        <fullName evidence="8">ChbG/HpnK family deacetylase</fullName>
    </recommendedName>
</protein>
<keyword evidence="5" id="KW-0119">Carbohydrate metabolism</keyword>
<dbReference type="InterPro" id="IPR006879">
    <property type="entry name" value="YdjC-like"/>
</dbReference>
<dbReference type="PANTHER" id="PTHR31609:SF1">
    <property type="entry name" value="CARBOHYDRATE DEACETYLASE"/>
    <property type="match status" value="1"/>
</dbReference>
<evidence type="ECO:0000256" key="1">
    <source>
        <dbReference type="ARBA" id="ARBA00001946"/>
    </source>
</evidence>
<evidence type="ECO:0000313" key="7">
    <source>
        <dbReference type="Proteomes" id="UP000603865"/>
    </source>
</evidence>
<evidence type="ECO:0008006" key="8">
    <source>
        <dbReference type="Google" id="ProtNLM"/>
    </source>
</evidence>
<dbReference type="Gene3D" id="3.20.20.370">
    <property type="entry name" value="Glycoside hydrolase/deacetylase"/>
    <property type="match status" value="1"/>
</dbReference>
<dbReference type="Pfam" id="PF04794">
    <property type="entry name" value="YdjC"/>
    <property type="match status" value="1"/>
</dbReference>
<evidence type="ECO:0000256" key="4">
    <source>
        <dbReference type="ARBA" id="ARBA00022842"/>
    </source>
</evidence>
<dbReference type="GO" id="GO:0005975">
    <property type="term" value="P:carbohydrate metabolic process"/>
    <property type="evidence" value="ECO:0007669"/>
    <property type="project" value="InterPro"/>
</dbReference>
<dbReference type="AlphaFoldDB" id="A0A918CF21"/>
<comment type="cofactor">
    <cofactor evidence="1">
        <name>Mg(2+)</name>
        <dbReference type="ChEBI" id="CHEBI:18420"/>
    </cofactor>
</comment>
<organism evidence="6 7">
    <name type="scientific">Deinococcus ruber</name>
    <dbReference type="NCBI Taxonomy" id="1848197"/>
    <lineage>
        <taxon>Bacteria</taxon>
        <taxon>Thermotogati</taxon>
        <taxon>Deinococcota</taxon>
        <taxon>Deinococci</taxon>
        <taxon>Deinococcales</taxon>
        <taxon>Deinococcaceae</taxon>
        <taxon>Deinococcus</taxon>
    </lineage>
</organism>
<gene>
    <name evidence="6" type="ORF">GCM10008957_34270</name>
</gene>
<sequence>MPKRFNPALQQLGYSKTDRVVIFHADDLGMCESTLGAYTDLLEVGLLSSASIMMPCAWAPAAAELVRQHPQADIGVHLTLTSEWDTYRWGPLGSRDPANGLTDQQGYFHSSVAALHAHADAGAVMQELGLQLERAQAWGLNLSHIDAHMGAVAHPKYLPGSIELAARAGVVTMFPRMDVGAWRAQGFDLTGALAAAAFGTYLETRGLPLVDHLVSLPHDVGGDHAALTRQMLAELPPGLTHFILHPAKDTPELRAITSGWAGRVANYEAFCNRALLDDVRRSGVQVISYRDLQTLLPRS</sequence>
<dbReference type="GO" id="GO:0046872">
    <property type="term" value="F:metal ion binding"/>
    <property type="evidence" value="ECO:0007669"/>
    <property type="project" value="UniProtKB-KW"/>
</dbReference>
<evidence type="ECO:0000256" key="5">
    <source>
        <dbReference type="ARBA" id="ARBA00023277"/>
    </source>
</evidence>
<evidence type="ECO:0000256" key="2">
    <source>
        <dbReference type="ARBA" id="ARBA00022723"/>
    </source>
</evidence>
<dbReference type="Proteomes" id="UP000603865">
    <property type="component" value="Unassembled WGS sequence"/>
</dbReference>
<dbReference type="RefSeq" id="WP_189091727.1">
    <property type="nucleotide sequence ID" value="NZ_BMQL01000022.1"/>
</dbReference>
<dbReference type="CDD" id="cd10802">
    <property type="entry name" value="YdjC_TTHB029_like"/>
    <property type="match status" value="1"/>
</dbReference>
<reference evidence="6" key="2">
    <citation type="submission" date="2020-09" db="EMBL/GenBank/DDBJ databases">
        <authorList>
            <person name="Sun Q."/>
            <person name="Ohkuma M."/>
        </authorList>
    </citation>
    <scope>NUCLEOTIDE SEQUENCE</scope>
    <source>
        <strain evidence="6">JCM 31311</strain>
    </source>
</reference>
<dbReference type="GO" id="GO:0016787">
    <property type="term" value="F:hydrolase activity"/>
    <property type="evidence" value="ECO:0007669"/>
    <property type="project" value="UniProtKB-KW"/>
</dbReference>
<evidence type="ECO:0000313" key="6">
    <source>
        <dbReference type="EMBL" id="GGR18776.1"/>
    </source>
</evidence>
<dbReference type="SUPFAM" id="SSF88713">
    <property type="entry name" value="Glycoside hydrolase/deacetylase"/>
    <property type="match status" value="1"/>
</dbReference>
<evidence type="ECO:0000256" key="3">
    <source>
        <dbReference type="ARBA" id="ARBA00022801"/>
    </source>
</evidence>
<dbReference type="InterPro" id="IPR011330">
    <property type="entry name" value="Glyco_hydro/deAcase_b/a-brl"/>
</dbReference>
<keyword evidence="2" id="KW-0479">Metal-binding</keyword>
<dbReference type="GO" id="GO:0019213">
    <property type="term" value="F:deacetylase activity"/>
    <property type="evidence" value="ECO:0007669"/>
    <property type="project" value="TreeGrafter"/>
</dbReference>
<keyword evidence="4" id="KW-0460">Magnesium</keyword>